<dbReference type="AlphaFoldDB" id="A0AAV5IFK0"/>
<keyword evidence="3" id="KW-0808">Transferase</keyword>
<name>A0AAV5IFK0_9ROSI</name>
<dbReference type="GO" id="GO:0032787">
    <property type="term" value="P:monocarboxylic acid metabolic process"/>
    <property type="evidence" value="ECO:0007669"/>
    <property type="project" value="UniProtKB-ARBA"/>
</dbReference>
<evidence type="ECO:0000256" key="1">
    <source>
        <dbReference type="ARBA" id="ARBA00009995"/>
    </source>
</evidence>
<evidence type="ECO:0000313" key="5">
    <source>
        <dbReference type="Proteomes" id="UP001054252"/>
    </source>
</evidence>
<gene>
    <name evidence="4" type="ORF">SLEP1_g10959</name>
</gene>
<organism evidence="4 5">
    <name type="scientific">Rubroshorea leprosula</name>
    <dbReference type="NCBI Taxonomy" id="152421"/>
    <lineage>
        <taxon>Eukaryota</taxon>
        <taxon>Viridiplantae</taxon>
        <taxon>Streptophyta</taxon>
        <taxon>Embryophyta</taxon>
        <taxon>Tracheophyta</taxon>
        <taxon>Spermatophyta</taxon>
        <taxon>Magnoliopsida</taxon>
        <taxon>eudicotyledons</taxon>
        <taxon>Gunneridae</taxon>
        <taxon>Pentapetalae</taxon>
        <taxon>rosids</taxon>
        <taxon>malvids</taxon>
        <taxon>Malvales</taxon>
        <taxon>Dipterocarpaceae</taxon>
        <taxon>Rubroshorea</taxon>
    </lineage>
</organism>
<evidence type="ECO:0000256" key="2">
    <source>
        <dbReference type="ARBA" id="ARBA00022676"/>
    </source>
</evidence>
<dbReference type="PANTHER" id="PTHR11926">
    <property type="entry name" value="GLUCOSYL/GLUCURONOSYL TRANSFERASES"/>
    <property type="match status" value="1"/>
</dbReference>
<dbReference type="SUPFAM" id="SSF53756">
    <property type="entry name" value="UDP-Glycosyltransferase/glycogen phosphorylase"/>
    <property type="match status" value="1"/>
</dbReference>
<dbReference type="GO" id="GO:0080043">
    <property type="term" value="F:quercetin 3-O-glucosyltransferase activity"/>
    <property type="evidence" value="ECO:0007669"/>
    <property type="project" value="TreeGrafter"/>
</dbReference>
<dbReference type="Pfam" id="PF00201">
    <property type="entry name" value="UDPGT"/>
    <property type="match status" value="1"/>
</dbReference>
<dbReference type="PANTHER" id="PTHR11926:SF1553">
    <property type="entry name" value="GLYCOSYLTRANSFERASE"/>
    <property type="match status" value="1"/>
</dbReference>
<dbReference type="FunFam" id="3.40.50.2000:FF:000057">
    <property type="entry name" value="Glycosyltransferase"/>
    <property type="match status" value="1"/>
</dbReference>
<comment type="similarity">
    <text evidence="1">Belongs to the UDP-glycosyltransferase family.</text>
</comment>
<dbReference type="EMBL" id="BPVZ01000012">
    <property type="protein sequence ID" value="GKU97880.1"/>
    <property type="molecule type" value="Genomic_DNA"/>
</dbReference>
<sequence>MKERKKTQKAHVLILPCPLQGHINPMLEFAKRLVAKGVNTTLVSTVFTSKSMHTDPTSSIAVETISDGFDEGGRTQAESGKAYLESLRAVGSRTLSDLIKKLGDSDRPVYAVVYDGFIPWVLDVARQCGVLGVVFFTQTCAVNSVYYHVNRGLLQLPVSGPAVSFPGLPFLEVSDTPSFVSHYGSYPEVFDMVMNQFSNFNEVDWMLFNTFYELETELSKLWKVGTIGPTIPSMFLDKRLEGDRAYGINLFKPNIADCMNWLNGKPKNSVYVSFDSAAELKEEQMEELAWGLKGSNCFFLWVVRASEETKLPKTFTKEIAEKGFLVRWCSQLEVLEHEAIGSFVTHCGFNSDLEALSLGVPMVGIPQWTDQPTNAKYAEDIWRTGIRAKPDVQGVVRKEVIERCMKELIEREKGKEMKKNASKWKKFAREAMDEDGSSDKNIDKFADENGQATGQACGGFNGEGLAGGLVPTKWSDNASVIGRTHQKGTQEMFGEQNPSTS</sequence>
<evidence type="ECO:0000256" key="3">
    <source>
        <dbReference type="ARBA" id="ARBA00022679"/>
    </source>
</evidence>
<comment type="caution">
    <text evidence="4">The sequence shown here is derived from an EMBL/GenBank/DDBJ whole genome shotgun (WGS) entry which is preliminary data.</text>
</comment>
<proteinExistence type="inferred from homology"/>
<keyword evidence="2" id="KW-0328">Glycosyltransferase</keyword>
<dbReference type="Gene3D" id="3.40.50.2000">
    <property type="entry name" value="Glycogen Phosphorylase B"/>
    <property type="match status" value="2"/>
</dbReference>
<accession>A0AAV5IFK0</accession>
<keyword evidence="5" id="KW-1185">Reference proteome</keyword>
<reference evidence="4 5" key="1">
    <citation type="journal article" date="2021" name="Commun. Biol.">
        <title>The genome of Shorea leprosula (Dipterocarpaceae) highlights the ecological relevance of drought in aseasonal tropical rainforests.</title>
        <authorList>
            <person name="Ng K.K.S."/>
            <person name="Kobayashi M.J."/>
            <person name="Fawcett J.A."/>
            <person name="Hatakeyama M."/>
            <person name="Paape T."/>
            <person name="Ng C.H."/>
            <person name="Ang C.C."/>
            <person name="Tnah L.H."/>
            <person name="Lee C.T."/>
            <person name="Nishiyama T."/>
            <person name="Sese J."/>
            <person name="O'Brien M.J."/>
            <person name="Copetti D."/>
            <person name="Mohd Noor M.I."/>
            <person name="Ong R.C."/>
            <person name="Putra M."/>
            <person name="Sireger I.Z."/>
            <person name="Indrioko S."/>
            <person name="Kosugi Y."/>
            <person name="Izuno A."/>
            <person name="Isagi Y."/>
            <person name="Lee S.L."/>
            <person name="Shimizu K.K."/>
        </authorList>
    </citation>
    <scope>NUCLEOTIDE SEQUENCE [LARGE SCALE GENOMIC DNA]</scope>
    <source>
        <strain evidence="4">214</strain>
    </source>
</reference>
<evidence type="ECO:0000313" key="4">
    <source>
        <dbReference type="EMBL" id="GKU97880.1"/>
    </source>
</evidence>
<dbReference type="InterPro" id="IPR002213">
    <property type="entry name" value="UDP_glucos_trans"/>
</dbReference>
<dbReference type="Proteomes" id="UP001054252">
    <property type="component" value="Unassembled WGS sequence"/>
</dbReference>
<dbReference type="FunFam" id="3.40.50.2000:FF:000019">
    <property type="entry name" value="Glycosyltransferase"/>
    <property type="match status" value="1"/>
</dbReference>
<protein>
    <recommendedName>
        <fullName evidence="6">Glycosyltransferase</fullName>
    </recommendedName>
</protein>
<evidence type="ECO:0008006" key="6">
    <source>
        <dbReference type="Google" id="ProtNLM"/>
    </source>
</evidence>
<dbReference type="GO" id="GO:0080044">
    <property type="term" value="F:quercetin 7-O-glucosyltransferase activity"/>
    <property type="evidence" value="ECO:0007669"/>
    <property type="project" value="TreeGrafter"/>
</dbReference>
<dbReference type="CDD" id="cd03784">
    <property type="entry name" value="GT1_Gtf-like"/>
    <property type="match status" value="1"/>
</dbReference>